<dbReference type="GO" id="GO:0006998">
    <property type="term" value="P:nuclear envelope organization"/>
    <property type="evidence" value="ECO:0007669"/>
    <property type="project" value="InterPro"/>
</dbReference>
<feature type="domain" description="Brl1/Brr6" evidence="2">
    <location>
        <begin position="294"/>
        <end position="429"/>
    </location>
</feature>
<dbReference type="InterPro" id="IPR040202">
    <property type="entry name" value="Brl1/Brr6"/>
</dbReference>
<dbReference type="AlphaFoldDB" id="A0AAI9SZG6"/>
<feature type="transmembrane region" description="Helical" evidence="1">
    <location>
        <begin position="406"/>
        <end position="428"/>
    </location>
</feature>
<dbReference type="Proteomes" id="UP001202479">
    <property type="component" value="Unassembled WGS sequence"/>
</dbReference>
<evidence type="ECO:0000313" key="4">
    <source>
        <dbReference type="Proteomes" id="UP001202479"/>
    </source>
</evidence>
<sequence>MSYGYSAFQNFDNEQFLSALSLDDKFEQERVDASKGNAVYNSNNDDDDFDDPMEIDDSNELNDSCIDTPLEREKQDFLEIDRENMFMQDKPALNSSMFSSLSPTMLGARLAVRKPLLLLPPSPKSKEPEIFSDVKHPTTRRKSSVDYEFDISSYQPVNKSGSFTKRNTSSIYNVDSLQRFVPSHDEGANYFSSASGLQKQQQQQQQQPQTVHHHHYYSNKDYTTEDTLLSHYKSRLKKEIEGQDKDSSRMHLQKISQTCPQTFSDLQLSQSDTVTLPAPWKSNISPIERIPYILSSYLQFVINFILSLYMLYLLMYIFTSIRSDINHKLQEQRANILSQIESCKQLYYENKCDDPDFMYLPLMGKKCQQLQKCMNQNPNSIGNLSVINAQIIGMVLNSLIEPLSFKFFIFVLWCGFVIFGCNFFFGYVRAKTYYGERLLDKRTI</sequence>
<dbReference type="GeneID" id="73378839"/>
<evidence type="ECO:0000256" key="1">
    <source>
        <dbReference type="SAM" id="Phobius"/>
    </source>
</evidence>
<gene>
    <name evidence="3" type="ORF">KGF56_001222</name>
</gene>
<dbReference type="GO" id="GO:0031965">
    <property type="term" value="C:nuclear membrane"/>
    <property type="evidence" value="ECO:0007669"/>
    <property type="project" value="InterPro"/>
</dbReference>
<protein>
    <recommendedName>
        <fullName evidence="2">Brl1/Brr6 domain-containing protein</fullName>
    </recommendedName>
</protein>
<proteinExistence type="predicted"/>
<dbReference type="PANTHER" id="PTHR28136">
    <property type="entry name" value="NUCLEUS EXPORT PROTEIN BRR6"/>
    <property type="match status" value="1"/>
</dbReference>
<dbReference type="GO" id="GO:0055088">
    <property type="term" value="P:lipid homeostasis"/>
    <property type="evidence" value="ECO:0007669"/>
    <property type="project" value="InterPro"/>
</dbReference>
<evidence type="ECO:0000259" key="2">
    <source>
        <dbReference type="SMART" id="SM01042"/>
    </source>
</evidence>
<keyword evidence="1" id="KW-0812">Transmembrane</keyword>
<name>A0AAI9SZG6_9ASCO</name>
<feature type="transmembrane region" description="Helical" evidence="1">
    <location>
        <begin position="381"/>
        <end position="400"/>
    </location>
</feature>
<feature type="transmembrane region" description="Helical" evidence="1">
    <location>
        <begin position="297"/>
        <end position="318"/>
    </location>
</feature>
<organism evidence="3 4">
    <name type="scientific">Candida oxycetoniae</name>
    <dbReference type="NCBI Taxonomy" id="497107"/>
    <lineage>
        <taxon>Eukaryota</taxon>
        <taxon>Fungi</taxon>
        <taxon>Dikarya</taxon>
        <taxon>Ascomycota</taxon>
        <taxon>Saccharomycotina</taxon>
        <taxon>Pichiomycetes</taxon>
        <taxon>Debaryomycetaceae</taxon>
        <taxon>Candida/Lodderomyces clade</taxon>
        <taxon>Candida</taxon>
    </lineage>
</organism>
<comment type="caution">
    <text evidence="3">The sequence shown here is derived from an EMBL/GenBank/DDBJ whole genome shotgun (WGS) entry which is preliminary data.</text>
</comment>
<keyword evidence="1" id="KW-0472">Membrane</keyword>
<dbReference type="Pfam" id="PF10104">
    <property type="entry name" value="Brr6_like_C_C"/>
    <property type="match status" value="1"/>
</dbReference>
<dbReference type="SMART" id="SM01042">
    <property type="entry name" value="Brr6_like_C_C"/>
    <property type="match status" value="1"/>
</dbReference>
<dbReference type="RefSeq" id="XP_049181748.1">
    <property type="nucleotide sequence ID" value="XM_049322323.1"/>
</dbReference>
<keyword evidence="1" id="KW-1133">Transmembrane helix</keyword>
<dbReference type="PANTHER" id="PTHR28136:SF1">
    <property type="entry name" value="NUCLEUS EXPORT PROTEIN BRL1"/>
    <property type="match status" value="1"/>
</dbReference>
<accession>A0AAI9SZG6</accession>
<dbReference type="EMBL" id="JAHUZD010000026">
    <property type="protein sequence ID" value="KAI3406003.2"/>
    <property type="molecule type" value="Genomic_DNA"/>
</dbReference>
<reference evidence="3" key="1">
    <citation type="journal article" date="2022" name="DNA Res.">
        <title>Genome analysis of five recently described species of the CUG-Ser clade uncovers Candida theae as a new hybrid lineage with pathogenic potential in the Candida parapsilosis species complex.</title>
        <authorList>
            <person name="Mixao V."/>
            <person name="Del Olmo V."/>
            <person name="Hegedusova E."/>
            <person name="Saus E."/>
            <person name="Pryszcz L."/>
            <person name="Cillingova A."/>
            <person name="Nosek J."/>
            <person name="Gabaldon T."/>
        </authorList>
    </citation>
    <scope>NUCLEOTIDE SEQUENCE</scope>
    <source>
        <strain evidence="3">CBS 10844</strain>
    </source>
</reference>
<dbReference type="InterPro" id="IPR018767">
    <property type="entry name" value="Brl1/Brr6_dom"/>
</dbReference>
<keyword evidence="4" id="KW-1185">Reference proteome</keyword>
<evidence type="ECO:0000313" key="3">
    <source>
        <dbReference type="EMBL" id="KAI3406003.2"/>
    </source>
</evidence>